<accession>A0A511B7N7</accession>
<dbReference type="GO" id="GO:0004497">
    <property type="term" value="F:monooxygenase activity"/>
    <property type="evidence" value="ECO:0007669"/>
    <property type="project" value="TreeGrafter"/>
</dbReference>
<dbReference type="AlphaFoldDB" id="A0A511B7N7"/>
<keyword evidence="1" id="KW-0560">Oxidoreductase</keyword>
<dbReference type="InterPro" id="IPR036188">
    <property type="entry name" value="FAD/NAD-bd_sf"/>
</dbReference>
<keyword evidence="3" id="KW-1185">Reference proteome</keyword>
<dbReference type="RefSeq" id="WP_146861240.1">
    <property type="nucleotide sequence ID" value="NZ_BARK01000007.1"/>
</dbReference>
<protein>
    <submittedName>
        <fullName evidence="2">Oxidoreductase</fullName>
    </submittedName>
</protein>
<sequence>MTSHALPHADRALADLTLRVRDDLDRISHPRRPWTFAHDAPSGGTMLDVLIVGGGQSGLAAAFGLMRDEVRNILVVDQAPRGLEGPWLSYARMHTLRSPKDFTGPDLDIPSLTYQSWHEAKFGPESWTALHLITKQDWVDYLLWLRDAVGIPVQNDTTVLDIEPCEGGLCVVLSMMGGEPVRRYARKVVLATGQESLGRWSMPGFVEALPPQVRAHTAEGIDFAALRGKRVAILGAGASAFDNAATALEAGAGEVHLFCRRAEPQLVQPYLWLTFTGFLKHFSELDDVWKWRFMNYILGLREGFPQPTWDRCAKHMNFRLHTAAGWSGARMEGDRVVLETAKGPLEADYVICATGIEHNPAQRPELARAAGNIARWEDRFTPAPDEQNNRLSAFPYLGNDYTLQERVPGQTPWLRNIHLFSIAATMSFGPSGSSINAMKFSVPKLVSGITGGLFRDDVEAYWQDLRSYDIRQAELRWPEGHPMTLSLMKQDA</sequence>
<dbReference type="InterPro" id="IPR050982">
    <property type="entry name" value="Auxin_biosynth/cation_transpt"/>
</dbReference>
<proteinExistence type="predicted"/>
<evidence type="ECO:0000313" key="3">
    <source>
        <dbReference type="Proteomes" id="UP000321079"/>
    </source>
</evidence>
<reference evidence="2 3" key="1">
    <citation type="submission" date="2019-07" db="EMBL/GenBank/DDBJ databases">
        <title>Whole genome shotgun sequence of Gluconobacter kanchanaburiensis NBRC 103587.</title>
        <authorList>
            <person name="Hosoyama A."/>
            <person name="Uohara A."/>
            <person name="Ohji S."/>
            <person name="Ichikawa N."/>
        </authorList>
    </citation>
    <scope>NUCLEOTIDE SEQUENCE [LARGE SCALE GENOMIC DNA]</scope>
    <source>
        <strain evidence="2 3">NBRC 103587</strain>
    </source>
</reference>
<dbReference type="PRINTS" id="PR00411">
    <property type="entry name" value="PNDRDTASEI"/>
</dbReference>
<name>A0A511B7N7_9PROT</name>
<gene>
    <name evidence="2" type="ORF">GKA01_16260</name>
</gene>
<dbReference type="Pfam" id="PF13738">
    <property type="entry name" value="Pyr_redox_3"/>
    <property type="match status" value="1"/>
</dbReference>
<dbReference type="PRINTS" id="PR00368">
    <property type="entry name" value="FADPNR"/>
</dbReference>
<dbReference type="Proteomes" id="UP000321079">
    <property type="component" value="Unassembled WGS sequence"/>
</dbReference>
<dbReference type="OrthoDB" id="8671611at2"/>
<dbReference type="PANTHER" id="PTHR43539:SF91">
    <property type="entry name" value="FAD-DEPENDENT URATE HYDROXYLASE"/>
    <property type="match status" value="1"/>
</dbReference>
<evidence type="ECO:0000313" key="2">
    <source>
        <dbReference type="EMBL" id="GEK96429.1"/>
    </source>
</evidence>
<dbReference type="Gene3D" id="3.50.50.60">
    <property type="entry name" value="FAD/NAD(P)-binding domain"/>
    <property type="match status" value="1"/>
</dbReference>
<dbReference type="PANTHER" id="PTHR43539">
    <property type="entry name" value="FLAVIN-BINDING MONOOXYGENASE-LIKE PROTEIN (AFU_ORTHOLOGUE AFUA_4G09220)"/>
    <property type="match status" value="1"/>
</dbReference>
<dbReference type="GO" id="GO:0050660">
    <property type="term" value="F:flavin adenine dinucleotide binding"/>
    <property type="evidence" value="ECO:0007669"/>
    <property type="project" value="TreeGrafter"/>
</dbReference>
<evidence type="ECO:0000256" key="1">
    <source>
        <dbReference type="ARBA" id="ARBA00023002"/>
    </source>
</evidence>
<organism evidence="2 3">
    <name type="scientific">Gluconobacter kanchanaburiensis NBRC 103587</name>
    <dbReference type="NCBI Taxonomy" id="1307948"/>
    <lineage>
        <taxon>Bacteria</taxon>
        <taxon>Pseudomonadati</taxon>
        <taxon>Pseudomonadota</taxon>
        <taxon>Alphaproteobacteria</taxon>
        <taxon>Acetobacterales</taxon>
        <taxon>Acetobacteraceae</taxon>
        <taxon>Gluconobacter</taxon>
    </lineage>
</organism>
<dbReference type="SUPFAM" id="SSF51905">
    <property type="entry name" value="FAD/NAD(P)-binding domain"/>
    <property type="match status" value="1"/>
</dbReference>
<comment type="caution">
    <text evidence="2">The sequence shown here is derived from an EMBL/GenBank/DDBJ whole genome shotgun (WGS) entry which is preliminary data.</text>
</comment>
<dbReference type="EMBL" id="BJVA01000008">
    <property type="protein sequence ID" value="GEK96429.1"/>
    <property type="molecule type" value="Genomic_DNA"/>
</dbReference>